<keyword evidence="1" id="KW-0436">Ligase</keyword>
<evidence type="ECO:0000313" key="1">
    <source>
        <dbReference type="EMBL" id="TDD64154.1"/>
    </source>
</evidence>
<comment type="caution">
    <text evidence="1">The sequence shown here is derived from an EMBL/GenBank/DDBJ whole genome shotgun (WGS) entry which is preliminary data.</text>
</comment>
<evidence type="ECO:0000313" key="2">
    <source>
        <dbReference type="Proteomes" id="UP000295217"/>
    </source>
</evidence>
<dbReference type="GO" id="GO:0016874">
    <property type="term" value="F:ligase activity"/>
    <property type="evidence" value="ECO:0007669"/>
    <property type="project" value="UniProtKB-KW"/>
</dbReference>
<dbReference type="EMBL" id="SMLB01000076">
    <property type="protein sequence ID" value="TDD64154.1"/>
    <property type="molecule type" value="Genomic_DNA"/>
</dbReference>
<dbReference type="AlphaFoldDB" id="A0A4R5A0L3"/>
<gene>
    <name evidence="1" type="ORF">E1262_29165</name>
</gene>
<dbReference type="PANTHER" id="PTHR36039">
    <property type="match status" value="1"/>
</dbReference>
<keyword evidence="2" id="KW-1185">Reference proteome</keyword>
<protein>
    <submittedName>
        <fullName evidence="1">2'-5' RNA ligase family protein</fullName>
    </submittedName>
</protein>
<name>A0A4R5A0L3_9ACTN</name>
<organism evidence="1 2">
    <name type="scientific">Jiangella aurantiaca</name>
    <dbReference type="NCBI Taxonomy" id="2530373"/>
    <lineage>
        <taxon>Bacteria</taxon>
        <taxon>Bacillati</taxon>
        <taxon>Actinomycetota</taxon>
        <taxon>Actinomycetes</taxon>
        <taxon>Jiangellales</taxon>
        <taxon>Jiangellaceae</taxon>
        <taxon>Jiangella</taxon>
    </lineage>
</organism>
<reference evidence="1 2" key="1">
    <citation type="submission" date="2019-02" db="EMBL/GenBank/DDBJ databases">
        <title>Draft genome sequences of novel Actinobacteria.</title>
        <authorList>
            <person name="Sahin N."/>
            <person name="Ay H."/>
            <person name="Saygin H."/>
        </authorList>
    </citation>
    <scope>NUCLEOTIDE SEQUENCE [LARGE SCALE GENOMIC DNA]</scope>
    <source>
        <strain evidence="1 2">8K307</strain>
    </source>
</reference>
<sequence length="174" mass="18675">MALAVCLLFDPPAEAAVRRLWNRLEERGIASLGSHTHGRHVPHVSLAVLRRWDLDEVRATVEALPDGGPVQLRFDGMGTFPRGRSWLIAAVGARLAARQERIAAALQAAGADLHRSYTPGSWVPHCTVAPRVPLDALGVLAATVYEVLPLAALADRAALIDSGTGEQWPLPHVP</sequence>
<dbReference type="SUPFAM" id="SSF55144">
    <property type="entry name" value="LigT-like"/>
    <property type="match status" value="1"/>
</dbReference>
<accession>A0A4R5A0L3</accession>
<proteinExistence type="predicted"/>
<dbReference type="Gene3D" id="3.90.1140.10">
    <property type="entry name" value="Cyclic phosphodiesterase"/>
    <property type="match status" value="1"/>
</dbReference>
<dbReference type="OrthoDB" id="3397424at2"/>
<dbReference type="Pfam" id="PF13563">
    <property type="entry name" value="2_5_RNA_ligase2"/>
    <property type="match status" value="1"/>
</dbReference>
<dbReference type="PANTHER" id="PTHR36039:SF2">
    <property type="entry name" value="RNA LIGASE_CYCLIC NUCLEOTIDE PHOSPHODIESTERASE FAMILY PROTEIN"/>
    <property type="match status" value="1"/>
</dbReference>
<dbReference type="InterPro" id="IPR009097">
    <property type="entry name" value="Cyclic_Pdiesterase"/>
</dbReference>
<dbReference type="Proteomes" id="UP000295217">
    <property type="component" value="Unassembled WGS sequence"/>
</dbReference>
<dbReference type="RefSeq" id="WP_132107851.1">
    <property type="nucleotide sequence ID" value="NZ_SMLB01000076.1"/>
</dbReference>